<feature type="transmembrane region" description="Helical" evidence="1">
    <location>
        <begin position="50"/>
        <end position="70"/>
    </location>
</feature>
<reference evidence="3" key="1">
    <citation type="journal article" date="2020" name="Plant J.">
        <title>Transposons played a major role in the diversification between the closely related almond and peach genomes: results from the almond genome sequence.</title>
        <authorList>
            <person name="Alioto T."/>
            <person name="Alexiou K.G."/>
            <person name="Bardil A."/>
            <person name="Barteri F."/>
            <person name="Castanera R."/>
            <person name="Cruz F."/>
            <person name="Dhingra A."/>
            <person name="Duval H."/>
            <person name="Fernandez I Marti A."/>
            <person name="Frias L."/>
            <person name="Galan B."/>
            <person name="Garcia J.L."/>
            <person name="Howad W."/>
            <person name="Gomez-Garrido J."/>
            <person name="Gut M."/>
            <person name="Julca I."/>
            <person name="Morata J."/>
            <person name="Puigdomenech P."/>
            <person name="Ribeca P."/>
            <person name="Rubio Cabetas M.J."/>
            <person name="Vlasova A."/>
            <person name="Wirthensohn M."/>
            <person name="Garcia-Mas J."/>
            <person name="Gabaldon T."/>
            <person name="Casacuberta J.M."/>
            <person name="Arus P."/>
        </authorList>
    </citation>
    <scope>NUCLEOTIDE SEQUENCE [LARGE SCALE GENOMIC DNA]</scope>
    <source>
        <strain evidence="3">cv. Texas</strain>
    </source>
</reference>
<dbReference type="AlphaFoldDB" id="A0A5E4ELJ1"/>
<dbReference type="EMBL" id="CABIKO010000019">
    <property type="protein sequence ID" value="VVA16534.1"/>
    <property type="molecule type" value="Genomic_DNA"/>
</dbReference>
<sequence length="127" mass="13915">MMKKPTSTATWALHKLLSMSPAMAPNQDQEQDGIPFLSDRHFALHGEVMMVVVVVLFAAFILCLAVLPCLKRAKSPQLRLNSVDEEDSAVVAKPFNCFSLWLKKKRTDDVGAQENGAAELPLTSSSS</sequence>
<dbReference type="InParanoid" id="A0A5E4ELJ1"/>
<evidence type="ECO:0000313" key="2">
    <source>
        <dbReference type="EMBL" id="VVA16534.1"/>
    </source>
</evidence>
<proteinExistence type="predicted"/>
<gene>
    <name evidence="2" type="ORF">ALMOND_2B031480</name>
</gene>
<dbReference type="Gramene" id="VVA16534">
    <property type="protein sequence ID" value="VVA16534"/>
    <property type="gene ID" value="Prudul26B031480"/>
</dbReference>
<dbReference type="Proteomes" id="UP000327085">
    <property type="component" value="Chromosome 6"/>
</dbReference>
<keyword evidence="1" id="KW-0812">Transmembrane</keyword>
<name>A0A5E4ELJ1_PRUDU</name>
<evidence type="ECO:0000256" key="1">
    <source>
        <dbReference type="SAM" id="Phobius"/>
    </source>
</evidence>
<accession>A0A5E4ELJ1</accession>
<dbReference type="OMA" id="IPPSMEP"/>
<keyword evidence="1" id="KW-0472">Membrane</keyword>
<organism evidence="2 3">
    <name type="scientific">Prunus dulcis</name>
    <name type="common">Almond</name>
    <name type="synonym">Amygdalus dulcis</name>
    <dbReference type="NCBI Taxonomy" id="3755"/>
    <lineage>
        <taxon>Eukaryota</taxon>
        <taxon>Viridiplantae</taxon>
        <taxon>Streptophyta</taxon>
        <taxon>Embryophyta</taxon>
        <taxon>Tracheophyta</taxon>
        <taxon>Spermatophyta</taxon>
        <taxon>Magnoliopsida</taxon>
        <taxon>eudicotyledons</taxon>
        <taxon>Gunneridae</taxon>
        <taxon>Pentapetalae</taxon>
        <taxon>rosids</taxon>
        <taxon>fabids</taxon>
        <taxon>Rosales</taxon>
        <taxon>Rosaceae</taxon>
        <taxon>Amygdaloideae</taxon>
        <taxon>Amygdaleae</taxon>
        <taxon>Prunus</taxon>
    </lineage>
</organism>
<evidence type="ECO:0000313" key="3">
    <source>
        <dbReference type="Proteomes" id="UP000327085"/>
    </source>
</evidence>
<keyword evidence="1" id="KW-1133">Transmembrane helix</keyword>
<protein>
    <submittedName>
        <fullName evidence="2">PREDICTED: LOC18775548</fullName>
    </submittedName>
</protein>